<accession>A0A3N0E8E0</accession>
<dbReference type="AlphaFoldDB" id="A0A3N0E8E0"/>
<name>A0A3N0E8E0_SINP1</name>
<organism evidence="3 4">
    <name type="scientific">Sinomicrobium pectinilyticum</name>
    <dbReference type="NCBI Taxonomy" id="1084421"/>
    <lineage>
        <taxon>Bacteria</taxon>
        <taxon>Pseudomonadati</taxon>
        <taxon>Bacteroidota</taxon>
        <taxon>Flavobacteriia</taxon>
        <taxon>Flavobacteriales</taxon>
        <taxon>Flavobacteriaceae</taxon>
        <taxon>Sinomicrobium</taxon>
    </lineage>
</organism>
<protein>
    <submittedName>
        <fullName evidence="3">Type IX secretion system membrane protein PorP/SprF</fullName>
    </submittedName>
</protein>
<dbReference type="InterPro" id="IPR036680">
    <property type="entry name" value="SPOR-like_sf"/>
</dbReference>
<sequence length="762" mass="84908">MLQKLPPIFLVLLFSLYGFGQEGGQAGPVLSFDVPSQNLLRYNRYLVHPAFSTLGPVNTYISFHHRNQWADYDNSFEVSMGSFSGKINERTGFAIGLFQQKYGVLSNFGVMANYAYGVQIADNGVLALGVNMVYYRSGINWGSVFISDPGDPALQNTENNSLIAFHPGLNLTLGSFNMGIYAENLVNFNLTDYKSYIYGNSGKILWGHVMYTLKMEMLEGSFEDGEMTTMIRARKAGEDFYPSASLMLNFPKIGWLQVGYDDFYGAAAGIGFNLTRHLSLGYTIEKGLSEVITNFGTTHEFGLAYTFTPADNTPRYYSSGRRKRPVTTPRPKLTPEPEQGGAVVPTRGEKNEVTVNESIEKAAISPEGVPATGDGKKAGEEKAEEEKKQGQSAPGLQKLGDTRLTAERRKQMQDSIVRVQKRTALGRQLLGNTHLTAERMQEIQDSIDRAGKREEKQLGLASQETDEEPGVTVAEEKSVPVVQEQAPDIDDLLFEAAAKQENIRTQTATLMDVEDGYYIIANVFKNEANLQKYIQTLKDKGWKAGHFKNPANDLNYVFVKKYDSWEEAINRRKQHARELNNSGVWVFRVKNANTQLARLESQLKLEADLLAEKVPQTRDSVLRRKNARGLPLAVGEIKSGVKNTYIPVDIIESVPVFPDCENLRNNEERKACLANGIDKIIQRRFRASVATGLGLSGIQGIYVEFKVGADGEVSVLRIRAPHKRLEDEARRVIGHIPKMQPGRQGNTPVDVMYSKAIIIKIE</sequence>
<comment type="caution">
    <text evidence="3">The sequence shown here is derived from an EMBL/GenBank/DDBJ whole genome shotgun (WGS) entry which is preliminary data.</text>
</comment>
<dbReference type="EMBL" id="RJTM01000099">
    <property type="protein sequence ID" value="RNL84114.1"/>
    <property type="molecule type" value="Genomic_DNA"/>
</dbReference>
<dbReference type="GO" id="GO:0042834">
    <property type="term" value="F:peptidoglycan binding"/>
    <property type="evidence" value="ECO:0007669"/>
    <property type="project" value="InterPro"/>
</dbReference>
<dbReference type="Gene3D" id="3.30.1150.10">
    <property type="match status" value="1"/>
</dbReference>
<dbReference type="InterPro" id="IPR019861">
    <property type="entry name" value="PorP/SprF_Bacteroidetes"/>
</dbReference>
<evidence type="ECO:0000259" key="2">
    <source>
        <dbReference type="PROSITE" id="PS51724"/>
    </source>
</evidence>
<evidence type="ECO:0000313" key="4">
    <source>
        <dbReference type="Proteomes" id="UP000267469"/>
    </source>
</evidence>
<dbReference type="InterPro" id="IPR007730">
    <property type="entry name" value="SPOR-like_dom"/>
</dbReference>
<reference evidence="3 4" key="1">
    <citation type="submission" date="2018-10" db="EMBL/GenBank/DDBJ databases">
        <title>Sinomicrobium pectinilyticum sp. nov., a pectinase-producing bacterium isolated from alkaline and saline soil, and emended description of the genus Sinomicrobium.</title>
        <authorList>
            <person name="Cheng B."/>
            <person name="Li C."/>
            <person name="Lai Q."/>
            <person name="Du M."/>
            <person name="Shao Z."/>
            <person name="Xu P."/>
            <person name="Yang C."/>
        </authorList>
    </citation>
    <scope>NUCLEOTIDE SEQUENCE [LARGE SCALE GENOMIC DNA]</scope>
    <source>
        <strain evidence="3 4">5DNS001</strain>
    </source>
</reference>
<dbReference type="RefSeq" id="WP_123216704.1">
    <property type="nucleotide sequence ID" value="NZ_RJTM01000099.1"/>
</dbReference>
<feature type="domain" description="SPOR" evidence="2">
    <location>
        <begin position="511"/>
        <end position="588"/>
    </location>
</feature>
<gene>
    <name evidence="3" type="ORF">ED312_14320</name>
</gene>
<dbReference type="NCBIfam" id="TIGR03519">
    <property type="entry name" value="T9SS_PorP_fam"/>
    <property type="match status" value="1"/>
</dbReference>
<dbReference type="OrthoDB" id="1393025at2"/>
<keyword evidence="4" id="KW-1185">Reference proteome</keyword>
<feature type="region of interest" description="Disordered" evidence="1">
    <location>
        <begin position="365"/>
        <end position="402"/>
    </location>
</feature>
<evidence type="ECO:0000313" key="3">
    <source>
        <dbReference type="EMBL" id="RNL84114.1"/>
    </source>
</evidence>
<dbReference type="SUPFAM" id="SSF110997">
    <property type="entry name" value="Sporulation related repeat"/>
    <property type="match status" value="1"/>
</dbReference>
<dbReference type="PROSITE" id="PS51724">
    <property type="entry name" value="SPOR"/>
    <property type="match status" value="1"/>
</dbReference>
<dbReference type="Pfam" id="PF11751">
    <property type="entry name" value="PorP_SprF"/>
    <property type="match status" value="1"/>
</dbReference>
<evidence type="ECO:0000256" key="1">
    <source>
        <dbReference type="SAM" id="MobiDB-lite"/>
    </source>
</evidence>
<feature type="compositionally biased region" description="Basic and acidic residues" evidence="1">
    <location>
        <begin position="374"/>
        <end position="389"/>
    </location>
</feature>
<proteinExistence type="predicted"/>
<feature type="region of interest" description="Disordered" evidence="1">
    <location>
        <begin position="315"/>
        <end position="344"/>
    </location>
</feature>
<dbReference type="Proteomes" id="UP000267469">
    <property type="component" value="Unassembled WGS sequence"/>
</dbReference>